<evidence type="ECO:0000256" key="1">
    <source>
        <dbReference type="SAM" id="Phobius"/>
    </source>
</evidence>
<keyword evidence="3" id="KW-1185">Reference proteome</keyword>
<dbReference type="RefSeq" id="WP_180824210.1">
    <property type="nucleotide sequence ID" value="NZ_JACAWY010000002.1"/>
</dbReference>
<protein>
    <submittedName>
        <fullName evidence="2">Uncharacterized protein</fullName>
    </submittedName>
</protein>
<name>A0ABU8Q168_9GAMM</name>
<sequence length="203" mass="23033">MRFILIPAIKRRFYDNRQNGENFRSTEWHLQGENGTDGTAMPLMEMTLSINELSVRASNMRVNSVTKWLHCAITVGLLIGVISLLWLNTQSDNRANDTLQNSHRISDHLWLYTTMNDSGGATVSTLYRYYLSDHLLGTNQHLLMELKKQIPFMEGYGSISSITQDAKDSVRVVYSGNILSLDNETSYSVDGHPLTIILSYQIN</sequence>
<accession>A0ABU8Q168</accession>
<dbReference type="Proteomes" id="UP001362100">
    <property type="component" value="Unassembled WGS sequence"/>
</dbReference>
<comment type="caution">
    <text evidence="2">The sequence shown here is derived from an EMBL/GenBank/DDBJ whole genome shotgun (WGS) entry which is preliminary data.</text>
</comment>
<evidence type="ECO:0000313" key="2">
    <source>
        <dbReference type="EMBL" id="MEJ5048090.1"/>
    </source>
</evidence>
<feature type="transmembrane region" description="Helical" evidence="1">
    <location>
        <begin position="68"/>
        <end position="87"/>
    </location>
</feature>
<gene>
    <name evidence="2" type="ORF">WH298_23110</name>
</gene>
<keyword evidence="1" id="KW-0812">Transmembrane</keyword>
<evidence type="ECO:0000313" key="3">
    <source>
        <dbReference type="Proteomes" id="UP001362100"/>
    </source>
</evidence>
<organism evidence="2 3">
    <name type="scientific">Pantoea nemavictus</name>
    <dbReference type="NCBI Taxonomy" id="2726955"/>
    <lineage>
        <taxon>Bacteria</taxon>
        <taxon>Pseudomonadati</taxon>
        <taxon>Pseudomonadota</taxon>
        <taxon>Gammaproteobacteria</taxon>
        <taxon>Enterobacterales</taxon>
        <taxon>Erwiniaceae</taxon>
        <taxon>Pantoea</taxon>
    </lineage>
</organism>
<proteinExistence type="predicted"/>
<reference evidence="2 3" key="1">
    <citation type="submission" date="2023-12" db="EMBL/GenBank/DDBJ databases">
        <title>Gut-associated functions are favored during microbiome assembly across C. elegans life.</title>
        <authorList>
            <person name="Zimmermann J."/>
        </authorList>
    </citation>
    <scope>NUCLEOTIDE SEQUENCE [LARGE SCALE GENOMIC DNA]</scope>
    <source>
        <strain evidence="2 3">BIGb0393</strain>
    </source>
</reference>
<keyword evidence="1" id="KW-1133">Transmembrane helix</keyword>
<dbReference type="EMBL" id="JBBGZW010000002">
    <property type="protein sequence ID" value="MEJ5048090.1"/>
    <property type="molecule type" value="Genomic_DNA"/>
</dbReference>
<keyword evidence="1" id="KW-0472">Membrane</keyword>